<dbReference type="PANTHER" id="PTHR33751:SF9">
    <property type="entry name" value="CYTOCHROME C4"/>
    <property type="match status" value="1"/>
</dbReference>
<keyword evidence="5" id="KW-0574">Periplasm</keyword>
<feature type="domain" description="Cytochrome c" evidence="10">
    <location>
        <begin position="22"/>
        <end position="100"/>
    </location>
</feature>
<protein>
    <submittedName>
        <fullName evidence="11">C-type cytochrome</fullName>
    </submittedName>
</protein>
<accession>A0ABV7ZTK2</accession>
<comment type="caution">
    <text evidence="11">The sequence shown here is derived from an EMBL/GenBank/DDBJ whole genome shotgun (WGS) entry which is preliminary data.</text>
</comment>
<evidence type="ECO:0000256" key="2">
    <source>
        <dbReference type="ARBA" id="ARBA00022448"/>
    </source>
</evidence>
<evidence type="ECO:0000256" key="8">
    <source>
        <dbReference type="PROSITE-ProRule" id="PRU00433"/>
    </source>
</evidence>
<dbReference type="InterPro" id="IPR050597">
    <property type="entry name" value="Cytochrome_c_Oxidase_Subunit"/>
</dbReference>
<keyword evidence="6" id="KW-0249">Electron transport</keyword>
<feature type="chain" id="PRO_5047460259" evidence="9">
    <location>
        <begin position="21"/>
        <end position="210"/>
    </location>
</feature>
<gene>
    <name evidence="11" type="ORF">ACFOOG_01835</name>
</gene>
<evidence type="ECO:0000256" key="9">
    <source>
        <dbReference type="SAM" id="SignalP"/>
    </source>
</evidence>
<organism evidence="11 12">
    <name type="scientific">Saccharospirillum mangrovi</name>
    <dbReference type="NCBI Taxonomy" id="2161747"/>
    <lineage>
        <taxon>Bacteria</taxon>
        <taxon>Pseudomonadati</taxon>
        <taxon>Pseudomonadota</taxon>
        <taxon>Gammaproteobacteria</taxon>
        <taxon>Oceanospirillales</taxon>
        <taxon>Saccharospirillaceae</taxon>
        <taxon>Saccharospirillum</taxon>
    </lineage>
</organism>
<evidence type="ECO:0000259" key="10">
    <source>
        <dbReference type="PROSITE" id="PS51007"/>
    </source>
</evidence>
<evidence type="ECO:0000313" key="11">
    <source>
        <dbReference type="EMBL" id="MFC3851559.1"/>
    </source>
</evidence>
<dbReference type="EMBL" id="JBHRYR010000002">
    <property type="protein sequence ID" value="MFC3851559.1"/>
    <property type="molecule type" value="Genomic_DNA"/>
</dbReference>
<keyword evidence="2" id="KW-0813">Transport</keyword>
<proteinExistence type="predicted"/>
<keyword evidence="7 8" id="KW-0408">Iron</keyword>
<feature type="signal peptide" evidence="9">
    <location>
        <begin position="1"/>
        <end position="20"/>
    </location>
</feature>
<dbReference type="InterPro" id="IPR024167">
    <property type="entry name" value="Cytochrome_c4-like"/>
</dbReference>
<reference evidence="12" key="1">
    <citation type="journal article" date="2019" name="Int. J. Syst. Evol. Microbiol.">
        <title>The Global Catalogue of Microorganisms (GCM) 10K type strain sequencing project: providing services to taxonomists for standard genome sequencing and annotation.</title>
        <authorList>
            <consortium name="The Broad Institute Genomics Platform"/>
            <consortium name="The Broad Institute Genome Sequencing Center for Infectious Disease"/>
            <person name="Wu L."/>
            <person name="Ma J."/>
        </authorList>
    </citation>
    <scope>NUCLEOTIDE SEQUENCE [LARGE SCALE GENOMIC DNA]</scope>
    <source>
        <strain evidence="12">IBRC 10765</strain>
    </source>
</reference>
<name>A0ABV7ZTK2_9GAMM</name>
<evidence type="ECO:0000256" key="5">
    <source>
        <dbReference type="ARBA" id="ARBA00022764"/>
    </source>
</evidence>
<evidence type="ECO:0000256" key="4">
    <source>
        <dbReference type="ARBA" id="ARBA00022723"/>
    </source>
</evidence>
<feature type="domain" description="Cytochrome c" evidence="10">
    <location>
        <begin position="109"/>
        <end position="210"/>
    </location>
</feature>
<dbReference type="InterPro" id="IPR036909">
    <property type="entry name" value="Cyt_c-like_dom_sf"/>
</dbReference>
<sequence>MKKTITAMLAVFGLATFAQAEGDAARGETLSATCAACHGADGNSADPANPKIAGQNEIYLFEQLLAFQTGERVNAIMTGMVGSLSEQDMMDLAAFYAAQESTIGEADADLVALGERIYRGGVIDSGVPGCIACHGANGQGNAPAGFPALGGQHAQYTIAQLEAYRNGYRAAEPAADARMTDGDTRVMRSTAFNLKDFEIEAVAAYIQGLH</sequence>
<evidence type="ECO:0000313" key="12">
    <source>
        <dbReference type="Proteomes" id="UP001595617"/>
    </source>
</evidence>
<evidence type="ECO:0000256" key="1">
    <source>
        <dbReference type="ARBA" id="ARBA00004418"/>
    </source>
</evidence>
<dbReference type="PIRSF" id="PIRSF000005">
    <property type="entry name" value="Cytochrome_c4"/>
    <property type="match status" value="1"/>
</dbReference>
<dbReference type="PANTHER" id="PTHR33751">
    <property type="entry name" value="CBB3-TYPE CYTOCHROME C OXIDASE SUBUNIT FIXP"/>
    <property type="match status" value="1"/>
</dbReference>
<keyword evidence="9" id="KW-0732">Signal</keyword>
<dbReference type="SUPFAM" id="SSF46626">
    <property type="entry name" value="Cytochrome c"/>
    <property type="match status" value="2"/>
</dbReference>
<dbReference type="PROSITE" id="PS51007">
    <property type="entry name" value="CYTC"/>
    <property type="match status" value="2"/>
</dbReference>
<comment type="subcellular location">
    <subcellularLocation>
        <location evidence="1">Periplasm</location>
    </subcellularLocation>
</comment>
<dbReference type="Gene3D" id="1.10.760.10">
    <property type="entry name" value="Cytochrome c-like domain"/>
    <property type="match status" value="2"/>
</dbReference>
<dbReference type="InterPro" id="IPR009056">
    <property type="entry name" value="Cyt_c-like_dom"/>
</dbReference>
<dbReference type="PRINTS" id="PR00605">
    <property type="entry name" value="CYTCHROMECIC"/>
</dbReference>
<keyword evidence="3 8" id="KW-0349">Heme</keyword>
<keyword evidence="4 8" id="KW-0479">Metal-binding</keyword>
<dbReference type="RefSeq" id="WP_380692754.1">
    <property type="nucleotide sequence ID" value="NZ_JBHRYR010000002.1"/>
</dbReference>
<dbReference type="Proteomes" id="UP001595617">
    <property type="component" value="Unassembled WGS sequence"/>
</dbReference>
<dbReference type="InterPro" id="IPR008168">
    <property type="entry name" value="Cyt_C_IC"/>
</dbReference>
<evidence type="ECO:0000256" key="3">
    <source>
        <dbReference type="ARBA" id="ARBA00022617"/>
    </source>
</evidence>
<evidence type="ECO:0000256" key="7">
    <source>
        <dbReference type="ARBA" id="ARBA00023004"/>
    </source>
</evidence>
<evidence type="ECO:0000256" key="6">
    <source>
        <dbReference type="ARBA" id="ARBA00022982"/>
    </source>
</evidence>
<keyword evidence="12" id="KW-1185">Reference proteome</keyword>
<dbReference type="Pfam" id="PF00034">
    <property type="entry name" value="Cytochrom_C"/>
    <property type="match status" value="2"/>
</dbReference>